<organism evidence="1 2">
    <name type="scientific">Artomyces pyxidatus</name>
    <dbReference type="NCBI Taxonomy" id="48021"/>
    <lineage>
        <taxon>Eukaryota</taxon>
        <taxon>Fungi</taxon>
        <taxon>Dikarya</taxon>
        <taxon>Basidiomycota</taxon>
        <taxon>Agaricomycotina</taxon>
        <taxon>Agaricomycetes</taxon>
        <taxon>Russulales</taxon>
        <taxon>Auriscalpiaceae</taxon>
        <taxon>Artomyces</taxon>
    </lineage>
</organism>
<name>A0ACB8SJ00_9AGAM</name>
<keyword evidence="2" id="KW-1185">Reference proteome</keyword>
<proteinExistence type="predicted"/>
<gene>
    <name evidence="1" type="ORF">BV25DRAFT_1872933</name>
</gene>
<comment type="caution">
    <text evidence="1">The sequence shown here is derived from an EMBL/GenBank/DDBJ whole genome shotgun (WGS) entry which is preliminary data.</text>
</comment>
<reference evidence="1" key="2">
    <citation type="journal article" date="2022" name="New Phytol.">
        <title>Evolutionary transition to the ectomycorrhizal habit in the genomes of a hyperdiverse lineage of mushroom-forming fungi.</title>
        <authorList>
            <person name="Looney B."/>
            <person name="Miyauchi S."/>
            <person name="Morin E."/>
            <person name="Drula E."/>
            <person name="Courty P.E."/>
            <person name="Kohler A."/>
            <person name="Kuo A."/>
            <person name="LaButti K."/>
            <person name="Pangilinan J."/>
            <person name="Lipzen A."/>
            <person name="Riley R."/>
            <person name="Andreopoulos W."/>
            <person name="He G."/>
            <person name="Johnson J."/>
            <person name="Nolan M."/>
            <person name="Tritt A."/>
            <person name="Barry K.W."/>
            <person name="Grigoriev I.V."/>
            <person name="Nagy L.G."/>
            <person name="Hibbett D."/>
            <person name="Henrissat B."/>
            <person name="Matheny P.B."/>
            <person name="Labbe J."/>
            <person name="Martin F.M."/>
        </authorList>
    </citation>
    <scope>NUCLEOTIDE SEQUENCE</scope>
    <source>
        <strain evidence="1">HHB10654</strain>
    </source>
</reference>
<evidence type="ECO:0000313" key="2">
    <source>
        <dbReference type="Proteomes" id="UP000814140"/>
    </source>
</evidence>
<sequence>MALGLTDIVALAVLVLLVAVFDQRRKRKTLRYPPGPPPLPIIGNFLDVPKEASWLVYGEWAKTYGEVVSLRAFGRVLVILNSNKAVRDLMDKRAAIYSDRPPVPFFNLMKWSWFLALSSYTDYFRLRRKILDRGLRPNVAVKYRPMQKRKVHAFLKRLLKKPEHYREHIEYLQGTMIMSLVYGYDAKPENDSYIKIAYEANEIAQQTMLPGSVLVNDLPFLAHLPEWLPGMGFKALAREGERLGREMVDSPFNFVKDSMRDGTAQISVCRDGLLALEDTDGFASPKVERAILEVAGSMYTVSSLLSLFFVLVLYPDVQKRAQAEVDAVTGGQRLPDYSDRPQLPFIEALYKEVLRWATVGPIGVPHATARDDVYEGYFIPKGAVVIPNTWAILHDPELYPDPDEFKPERYLTDDGKKVREDPNLTAAFGYGKRLCPGRHIADDTLFIVTALVVATYSIENAKDALGNVIPIEREFTGTIIRYPKDFKCSILPRSAKAEELIRADPSADSELSTLP</sequence>
<reference evidence="1" key="1">
    <citation type="submission" date="2021-03" db="EMBL/GenBank/DDBJ databases">
        <authorList>
            <consortium name="DOE Joint Genome Institute"/>
            <person name="Ahrendt S."/>
            <person name="Looney B.P."/>
            <person name="Miyauchi S."/>
            <person name="Morin E."/>
            <person name="Drula E."/>
            <person name="Courty P.E."/>
            <person name="Chicoki N."/>
            <person name="Fauchery L."/>
            <person name="Kohler A."/>
            <person name="Kuo A."/>
            <person name="Labutti K."/>
            <person name="Pangilinan J."/>
            <person name="Lipzen A."/>
            <person name="Riley R."/>
            <person name="Andreopoulos W."/>
            <person name="He G."/>
            <person name="Johnson J."/>
            <person name="Barry K.W."/>
            <person name="Grigoriev I.V."/>
            <person name="Nagy L."/>
            <person name="Hibbett D."/>
            <person name="Henrissat B."/>
            <person name="Matheny P.B."/>
            <person name="Labbe J."/>
            <person name="Martin F."/>
        </authorList>
    </citation>
    <scope>NUCLEOTIDE SEQUENCE</scope>
    <source>
        <strain evidence="1">HHB10654</strain>
    </source>
</reference>
<evidence type="ECO:0000313" key="1">
    <source>
        <dbReference type="EMBL" id="KAI0056050.1"/>
    </source>
</evidence>
<accession>A0ACB8SJ00</accession>
<dbReference type="Proteomes" id="UP000814140">
    <property type="component" value="Unassembled WGS sequence"/>
</dbReference>
<protein>
    <submittedName>
        <fullName evidence="1">Cytochrome P450</fullName>
    </submittedName>
</protein>
<dbReference type="EMBL" id="MU277272">
    <property type="protein sequence ID" value="KAI0056050.1"/>
    <property type="molecule type" value="Genomic_DNA"/>
</dbReference>